<keyword evidence="1" id="KW-0812">Transmembrane</keyword>
<organism evidence="2 3">
    <name type="scientific">Streptosporangium canum</name>
    <dbReference type="NCBI Taxonomy" id="324952"/>
    <lineage>
        <taxon>Bacteria</taxon>
        <taxon>Bacillati</taxon>
        <taxon>Actinomycetota</taxon>
        <taxon>Actinomycetes</taxon>
        <taxon>Streptosporangiales</taxon>
        <taxon>Streptosporangiaceae</taxon>
        <taxon>Streptosporangium</taxon>
    </lineage>
</organism>
<keyword evidence="3" id="KW-1185">Reference proteome</keyword>
<protein>
    <submittedName>
        <fullName evidence="2">Uncharacterized protein</fullName>
    </submittedName>
</protein>
<dbReference type="AlphaFoldDB" id="A0A1I3LX59"/>
<accession>A0A1I3LX59</accession>
<dbReference type="Proteomes" id="UP000199111">
    <property type="component" value="Unassembled WGS sequence"/>
</dbReference>
<dbReference type="InterPro" id="IPR045728">
    <property type="entry name" value="DUF6082"/>
</dbReference>
<sequence>MTRGVDEDAPPGYVPIMDRRQWLRTFAVFSAPTIGIALVTAGLAVPTVLLFRTDATTLDRWSKIGEALSPIGVFFSGVAFIGIALTLFLQGRELRNQREELTIAREEQQRSSEIALRELHTGLIRMAIDDPELRQVWPQMSSGAGVTKKDHYCNLILNLQKVAYETRTIELAELRGALSHLMESRDIYLFWQKVRSVRVQVTQGDEGEDFFTAEVDRAFAQAAPPAPRGLLSRLRDAVGR</sequence>
<evidence type="ECO:0000313" key="2">
    <source>
        <dbReference type="EMBL" id="SFI89046.1"/>
    </source>
</evidence>
<keyword evidence="1" id="KW-0472">Membrane</keyword>
<proteinExistence type="predicted"/>
<dbReference type="Pfam" id="PF19560">
    <property type="entry name" value="DUF6082"/>
    <property type="match status" value="1"/>
</dbReference>
<dbReference type="EMBL" id="FOQY01000005">
    <property type="protein sequence ID" value="SFI89046.1"/>
    <property type="molecule type" value="Genomic_DNA"/>
</dbReference>
<evidence type="ECO:0000256" key="1">
    <source>
        <dbReference type="SAM" id="Phobius"/>
    </source>
</evidence>
<name>A0A1I3LX59_9ACTN</name>
<reference evidence="3" key="1">
    <citation type="submission" date="2016-10" db="EMBL/GenBank/DDBJ databases">
        <authorList>
            <person name="Varghese N."/>
            <person name="Submissions S."/>
        </authorList>
    </citation>
    <scope>NUCLEOTIDE SEQUENCE [LARGE SCALE GENOMIC DNA]</scope>
    <source>
        <strain evidence="3">CGMCC 4.2126</strain>
    </source>
</reference>
<gene>
    <name evidence="2" type="ORF">SAMN05216275_105285</name>
</gene>
<evidence type="ECO:0000313" key="3">
    <source>
        <dbReference type="Proteomes" id="UP000199111"/>
    </source>
</evidence>
<feature type="transmembrane region" description="Helical" evidence="1">
    <location>
        <begin position="71"/>
        <end position="89"/>
    </location>
</feature>
<keyword evidence="1" id="KW-1133">Transmembrane helix</keyword>
<feature type="transmembrane region" description="Helical" evidence="1">
    <location>
        <begin position="26"/>
        <end position="51"/>
    </location>
</feature>